<evidence type="ECO:0000313" key="2">
    <source>
        <dbReference type="EMBL" id="PDQ35623.1"/>
    </source>
</evidence>
<reference evidence="3" key="1">
    <citation type="submission" date="2017-03" db="EMBL/GenBank/DDBJ databases">
        <authorList>
            <person name="Lund M.B."/>
        </authorList>
    </citation>
    <scope>NUCLEOTIDE SEQUENCE [LARGE SCALE GENOMIC DNA]</scope>
</reference>
<dbReference type="AlphaFoldDB" id="A0A2A6FT70"/>
<evidence type="ECO:0000256" key="1">
    <source>
        <dbReference type="SAM" id="MobiDB-lite"/>
    </source>
</evidence>
<gene>
    <name evidence="2" type="ORF">B5766_05070</name>
</gene>
<dbReference type="Proteomes" id="UP000219994">
    <property type="component" value="Unassembled WGS sequence"/>
</dbReference>
<comment type="caution">
    <text evidence="2">The sequence shown here is derived from an EMBL/GenBank/DDBJ whole genome shotgun (WGS) entry which is preliminary data.</text>
</comment>
<protein>
    <submittedName>
        <fullName evidence="2">Uncharacterized protein</fullName>
    </submittedName>
</protein>
<name>A0A2A6FT70_9MICO</name>
<feature type="region of interest" description="Disordered" evidence="1">
    <location>
        <begin position="38"/>
        <end position="59"/>
    </location>
</feature>
<evidence type="ECO:0000313" key="3">
    <source>
        <dbReference type="Proteomes" id="UP000219994"/>
    </source>
</evidence>
<organism evidence="2 3">
    <name type="scientific">Candidatus Lumbricidiphila eiseniae</name>
    <dbReference type="NCBI Taxonomy" id="1969409"/>
    <lineage>
        <taxon>Bacteria</taxon>
        <taxon>Bacillati</taxon>
        <taxon>Actinomycetota</taxon>
        <taxon>Actinomycetes</taxon>
        <taxon>Micrococcales</taxon>
        <taxon>Microbacteriaceae</taxon>
        <taxon>Candidatus Lumbricidiphila</taxon>
    </lineage>
</organism>
<proteinExistence type="predicted"/>
<accession>A0A2A6FT70</accession>
<sequence>MVVDLGDDLLEFLVGCGSKWVGVVPTGLVVRGAMSSSAWGYGSGFSHPPEPVPLELARS</sequence>
<dbReference type="EMBL" id="NAEP01000030">
    <property type="protein sequence ID" value="PDQ35623.1"/>
    <property type="molecule type" value="Genomic_DNA"/>
</dbReference>